<comment type="caution">
    <text evidence="1">The sequence shown here is derived from an EMBL/GenBank/DDBJ whole genome shotgun (WGS) entry which is preliminary data.</text>
</comment>
<protein>
    <submittedName>
        <fullName evidence="1">Histidine phosphatase family protein</fullName>
        <ecNumber evidence="1">3.1.3.-</ecNumber>
    </submittedName>
</protein>
<dbReference type="EC" id="3.1.3.-" evidence="1"/>
<evidence type="ECO:0000313" key="1">
    <source>
        <dbReference type="EMBL" id="MEA3517571.1"/>
    </source>
</evidence>
<sequence>MSSAFPEIYLVRHGETEWSRSGRHTGHSDIPLTAVGEAAARKLAERLSGPSFSAIWSSPSARARKTCALAGFGSGAVIRDDLAEWDYGAYEGITTKEILAKRPGWQLFRDGCPNGETAADVGARADAVIQALRQVAGSILIFSSSHFLRVLAARWLGLPPEGGAHFVLDTASISVLGYEHDLTEPVVRRWNQR</sequence>
<keyword evidence="2" id="KW-1185">Reference proteome</keyword>
<name>A0ACC6MW19_9HYPH</name>
<accession>A0ACC6MW19</accession>
<dbReference type="EMBL" id="JAYESG010000003">
    <property type="protein sequence ID" value="MEA3517571.1"/>
    <property type="molecule type" value="Genomic_DNA"/>
</dbReference>
<reference evidence="1" key="1">
    <citation type="submission" date="2023-12" db="EMBL/GenBank/DDBJ databases">
        <title>Diversity of Rhizobium in root nodule of phaseolus vulgaris.</title>
        <authorList>
            <person name="Wang H."/>
        </authorList>
    </citation>
    <scope>NUCLEOTIDE SEQUENCE</scope>
    <source>
        <strain evidence="1">MJ31</strain>
    </source>
</reference>
<gene>
    <name evidence="1" type="ORF">U8465_10605</name>
</gene>
<evidence type="ECO:0000313" key="2">
    <source>
        <dbReference type="Proteomes" id="UP001304050"/>
    </source>
</evidence>
<dbReference type="Proteomes" id="UP001304050">
    <property type="component" value="Unassembled WGS sequence"/>
</dbReference>
<proteinExistence type="predicted"/>
<keyword evidence="1" id="KW-0378">Hydrolase</keyword>
<organism evidence="1 2">
    <name type="scientific">Rhizobium mulingense</name>
    <dbReference type="NCBI Taxonomy" id="3031128"/>
    <lineage>
        <taxon>Bacteria</taxon>
        <taxon>Pseudomonadati</taxon>
        <taxon>Pseudomonadota</taxon>
        <taxon>Alphaproteobacteria</taxon>
        <taxon>Hyphomicrobiales</taxon>
        <taxon>Rhizobiaceae</taxon>
        <taxon>Rhizobium/Agrobacterium group</taxon>
        <taxon>Rhizobium</taxon>
    </lineage>
</organism>